<dbReference type="RefSeq" id="XP_033397719.1">
    <property type="nucleotide sequence ID" value="XM_033538017.1"/>
</dbReference>
<accession>A0A6A6BGL2</accession>
<gene>
    <name evidence="2" type="ORF">K452DRAFT_24639</name>
</gene>
<dbReference type="Proteomes" id="UP000799438">
    <property type="component" value="Unassembled WGS sequence"/>
</dbReference>
<protein>
    <submittedName>
        <fullName evidence="2">Uncharacterized protein</fullName>
    </submittedName>
</protein>
<name>A0A6A6BGL2_9PEZI</name>
<evidence type="ECO:0000313" key="3">
    <source>
        <dbReference type="Proteomes" id="UP000799438"/>
    </source>
</evidence>
<evidence type="ECO:0000256" key="1">
    <source>
        <dbReference type="SAM" id="MobiDB-lite"/>
    </source>
</evidence>
<dbReference type="EMBL" id="ML995485">
    <property type="protein sequence ID" value="KAF2142007.1"/>
    <property type="molecule type" value="Genomic_DNA"/>
</dbReference>
<organism evidence="2 3">
    <name type="scientific">Aplosporella prunicola CBS 121167</name>
    <dbReference type="NCBI Taxonomy" id="1176127"/>
    <lineage>
        <taxon>Eukaryota</taxon>
        <taxon>Fungi</taxon>
        <taxon>Dikarya</taxon>
        <taxon>Ascomycota</taxon>
        <taxon>Pezizomycotina</taxon>
        <taxon>Dothideomycetes</taxon>
        <taxon>Dothideomycetes incertae sedis</taxon>
        <taxon>Botryosphaeriales</taxon>
        <taxon>Aplosporellaceae</taxon>
        <taxon>Aplosporella</taxon>
    </lineage>
</organism>
<evidence type="ECO:0000313" key="2">
    <source>
        <dbReference type="EMBL" id="KAF2142007.1"/>
    </source>
</evidence>
<dbReference type="GeneID" id="54295513"/>
<feature type="compositionally biased region" description="Low complexity" evidence="1">
    <location>
        <begin position="12"/>
        <end position="22"/>
    </location>
</feature>
<proteinExistence type="predicted"/>
<feature type="region of interest" description="Disordered" evidence="1">
    <location>
        <begin position="1"/>
        <end position="22"/>
    </location>
</feature>
<reference evidence="2" key="1">
    <citation type="journal article" date="2020" name="Stud. Mycol.">
        <title>101 Dothideomycetes genomes: a test case for predicting lifestyles and emergence of pathogens.</title>
        <authorList>
            <person name="Haridas S."/>
            <person name="Albert R."/>
            <person name="Binder M."/>
            <person name="Bloem J."/>
            <person name="Labutti K."/>
            <person name="Salamov A."/>
            <person name="Andreopoulos B."/>
            <person name="Baker S."/>
            <person name="Barry K."/>
            <person name="Bills G."/>
            <person name="Bluhm B."/>
            <person name="Cannon C."/>
            <person name="Castanera R."/>
            <person name="Culley D."/>
            <person name="Daum C."/>
            <person name="Ezra D."/>
            <person name="Gonzalez J."/>
            <person name="Henrissat B."/>
            <person name="Kuo A."/>
            <person name="Liang C."/>
            <person name="Lipzen A."/>
            <person name="Lutzoni F."/>
            <person name="Magnuson J."/>
            <person name="Mondo S."/>
            <person name="Nolan M."/>
            <person name="Ohm R."/>
            <person name="Pangilinan J."/>
            <person name="Park H.-J."/>
            <person name="Ramirez L."/>
            <person name="Alfaro M."/>
            <person name="Sun H."/>
            <person name="Tritt A."/>
            <person name="Yoshinaga Y."/>
            <person name="Zwiers L.-H."/>
            <person name="Turgeon B."/>
            <person name="Goodwin S."/>
            <person name="Spatafora J."/>
            <person name="Crous P."/>
            <person name="Grigoriev I."/>
        </authorList>
    </citation>
    <scope>NUCLEOTIDE SEQUENCE</scope>
    <source>
        <strain evidence="2">CBS 121167</strain>
    </source>
</reference>
<dbReference type="AlphaFoldDB" id="A0A6A6BGL2"/>
<keyword evidence="3" id="KW-1185">Reference proteome</keyword>
<sequence length="240" mass="25083">MSRSGRAPALPPAARFTRASSSFRARQAAPSLASPRVSKCQQCQPAWPAVGRAWPSYSRQALTLALAHPHAPTSAAHAAAAAAAAAAADHCISAPSGPRTHARSLASYRSHLTPHVVHGMQHDAKRQGRPAALMPVNGSRCVHACVLRCDDTCRLRLLRVGRLGGSAGCVCQALRALRRRWWCWCWTGCEVRVARYRAALHGAGCASGGLWRVGACGGWGCGDVGVGVGDVCWVLGAGGG</sequence>